<dbReference type="Gene3D" id="3.10.50.40">
    <property type="match status" value="1"/>
</dbReference>
<evidence type="ECO:0000313" key="9">
    <source>
        <dbReference type="EMBL" id="VYU16275.1"/>
    </source>
</evidence>
<evidence type="ECO:0000256" key="3">
    <source>
        <dbReference type="ARBA" id="ARBA00022729"/>
    </source>
</evidence>
<organism evidence="9">
    <name type="scientific">Paraprevotella clara</name>
    <dbReference type="NCBI Taxonomy" id="454154"/>
    <lineage>
        <taxon>Bacteria</taxon>
        <taxon>Pseudomonadati</taxon>
        <taxon>Bacteroidota</taxon>
        <taxon>Bacteroidia</taxon>
        <taxon>Bacteroidales</taxon>
        <taxon>Prevotellaceae</taxon>
        <taxon>Paraprevotella</taxon>
    </lineage>
</organism>
<dbReference type="InterPro" id="IPR000774">
    <property type="entry name" value="PPIase_FKBP_N"/>
</dbReference>
<dbReference type="EMBL" id="CACRUT010000015">
    <property type="protein sequence ID" value="VYU16275.1"/>
    <property type="molecule type" value="Genomic_DNA"/>
</dbReference>
<dbReference type="Pfam" id="PF01346">
    <property type="entry name" value="FKBP_N"/>
    <property type="match status" value="1"/>
</dbReference>
<dbReference type="GO" id="GO:0003755">
    <property type="term" value="F:peptidyl-prolyl cis-trans isomerase activity"/>
    <property type="evidence" value="ECO:0007669"/>
    <property type="project" value="UniProtKB-UniRule"/>
</dbReference>
<dbReference type="InterPro" id="IPR046357">
    <property type="entry name" value="PPIase_dom_sf"/>
</dbReference>
<evidence type="ECO:0000256" key="2">
    <source>
        <dbReference type="ARBA" id="ARBA00006577"/>
    </source>
</evidence>
<dbReference type="FunFam" id="3.10.50.40:FF:000045">
    <property type="entry name" value="Peptidyl-prolyl cis-trans isomerase"/>
    <property type="match status" value="1"/>
</dbReference>
<keyword evidence="4 6" id="KW-0697">Rotamase</keyword>
<proteinExistence type="inferred from homology"/>
<dbReference type="GO" id="GO:0006457">
    <property type="term" value="P:protein folding"/>
    <property type="evidence" value="ECO:0007669"/>
    <property type="project" value="InterPro"/>
</dbReference>
<dbReference type="InterPro" id="IPR036944">
    <property type="entry name" value="PPIase_FKBP_N_sf"/>
</dbReference>
<evidence type="ECO:0000259" key="8">
    <source>
        <dbReference type="PROSITE" id="PS50059"/>
    </source>
</evidence>
<name>A0A6N3CK59_9BACT</name>
<dbReference type="NCBIfam" id="NF008602">
    <property type="entry name" value="PRK11570.1"/>
    <property type="match status" value="1"/>
</dbReference>
<evidence type="ECO:0000256" key="1">
    <source>
        <dbReference type="ARBA" id="ARBA00000971"/>
    </source>
</evidence>
<dbReference type="Gene3D" id="1.10.287.460">
    <property type="entry name" value="Peptidyl-prolyl cis-trans isomerase, FKBP-type, N-terminal domain"/>
    <property type="match status" value="1"/>
</dbReference>
<accession>A0A6N3CK59</accession>
<keyword evidence="5 6" id="KW-0413">Isomerase</keyword>
<comment type="catalytic activity">
    <reaction evidence="1 6 7">
        <text>[protein]-peptidylproline (omega=180) = [protein]-peptidylproline (omega=0)</text>
        <dbReference type="Rhea" id="RHEA:16237"/>
        <dbReference type="Rhea" id="RHEA-COMP:10747"/>
        <dbReference type="Rhea" id="RHEA-COMP:10748"/>
        <dbReference type="ChEBI" id="CHEBI:83833"/>
        <dbReference type="ChEBI" id="CHEBI:83834"/>
        <dbReference type="EC" id="5.2.1.8"/>
    </reaction>
</comment>
<evidence type="ECO:0000256" key="6">
    <source>
        <dbReference type="PROSITE-ProRule" id="PRU00277"/>
    </source>
</evidence>
<dbReference type="InterPro" id="IPR001179">
    <property type="entry name" value="PPIase_FKBP_dom"/>
</dbReference>
<evidence type="ECO:0000256" key="4">
    <source>
        <dbReference type="ARBA" id="ARBA00023110"/>
    </source>
</evidence>
<dbReference type="Pfam" id="PF00254">
    <property type="entry name" value="FKBP_C"/>
    <property type="match status" value="1"/>
</dbReference>
<sequence length="201" mass="21945">MDKVSYALGLGIGQQLKSMGAQDLCIDDFAQAIKDVLENKELAVSHHEAQSIVTQYFQEKEAAMNKEKEAKGKQAKADGEKFLKENAQKEGVVTTASGLQYMILQEGDGKSPKATDKVRCHYEGMLIDGTLFDSSLQRGEPADFPLNGVIAGWTEGLQLMKEGAKYRFFIPYLLGYGAGGAGNSIPPYSTLIFDVELIKVL</sequence>
<evidence type="ECO:0000256" key="7">
    <source>
        <dbReference type="RuleBase" id="RU003915"/>
    </source>
</evidence>
<keyword evidence="3" id="KW-0732">Signal</keyword>
<dbReference type="EC" id="5.2.1.8" evidence="7"/>
<dbReference type="PANTHER" id="PTHR43811">
    <property type="entry name" value="FKBP-TYPE PEPTIDYL-PROLYL CIS-TRANS ISOMERASE FKPA"/>
    <property type="match status" value="1"/>
</dbReference>
<dbReference type="AlphaFoldDB" id="A0A6N3CK59"/>
<dbReference type="RefSeq" id="WP_302583938.1">
    <property type="nucleotide sequence ID" value="NZ_CACRUT010000015.1"/>
</dbReference>
<dbReference type="SUPFAM" id="SSF54534">
    <property type="entry name" value="FKBP-like"/>
    <property type="match status" value="1"/>
</dbReference>
<comment type="similarity">
    <text evidence="2 7">Belongs to the FKBP-type PPIase family.</text>
</comment>
<dbReference type="PROSITE" id="PS50059">
    <property type="entry name" value="FKBP_PPIASE"/>
    <property type="match status" value="1"/>
</dbReference>
<dbReference type="PANTHER" id="PTHR43811:SF19">
    <property type="entry name" value="39 KDA FK506-BINDING NUCLEAR PROTEIN"/>
    <property type="match status" value="1"/>
</dbReference>
<reference evidence="9" key="1">
    <citation type="submission" date="2019-11" db="EMBL/GenBank/DDBJ databases">
        <authorList>
            <person name="Feng L."/>
        </authorList>
    </citation>
    <scope>NUCLEOTIDE SEQUENCE</scope>
    <source>
        <strain evidence="9">PclaraLFYP37</strain>
    </source>
</reference>
<evidence type="ECO:0000256" key="5">
    <source>
        <dbReference type="ARBA" id="ARBA00023235"/>
    </source>
</evidence>
<gene>
    <name evidence="9" type="primary">fkpA</name>
    <name evidence="9" type="ORF">PCLFYP37_02076</name>
</gene>
<protein>
    <recommendedName>
        <fullName evidence="7">Peptidyl-prolyl cis-trans isomerase</fullName>
        <ecNumber evidence="7">5.2.1.8</ecNumber>
    </recommendedName>
</protein>
<feature type="domain" description="PPIase FKBP-type" evidence="8">
    <location>
        <begin position="115"/>
        <end position="201"/>
    </location>
</feature>